<dbReference type="EMBL" id="PGTN01000011">
    <property type="protein sequence ID" value="PJF48581.1"/>
    <property type="molecule type" value="Genomic_DNA"/>
</dbReference>
<protein>
    <submittedName>
        <fullName evidence="3">Uncharacterized protein</fullName>
    </submittedName>
</protein>
<dbReference type="Proteomes" id="UP000230790">
    <property type="component" value="Unassembled WGS sequence"/>
</dbReference>
<dbReference type="InterPro" id="IPR026881">
    <property type="entry name" value="WYL_dom"/>
</dbReference>
<evidence type="ECO:0000313" key="4">
    <source>
        <dbReference type="Proteomes" id="UP000230790"/>
    </source>
</evidence>
<accession>A0A2M8QFL2</accession>
<organism evidence="3 4">
    <name type="scientific">Candidatus Thermofonsia Clade 3 bacterium</name>
    <dbReference type="NCBI Taxonomy" id="2364212"/>
    <lineage>
        <taxon>Bacteria</taxon>
        <taxon>Bacillati</taxon>
        <taxon>Chloroflexota</taxon>
        <taxon>Candidatus Thermofontia</taxon>
        <taxon>Candidatus Thermofonsia Clade 3</taxon>
    </lineage>
</organism>
<dbReference type="PANTHER" id="PTHR34580">
    <property type="match status" value="1"/>
</dbReference>
<dbReference type="InterPro" id="IPR036390">
    <property type="entry name" value="WH_DNA-bd_sf"/>
</dbReference>
<dbReference type="PANTHER" id="PTHR34580:SF1">
    <property type="entry name" value="PROTEIN PAFC"/>
    <property type="match status" value="1"/>
</dbReference>
<dbReference type="Pfam" id="PF13280">
    <property type="entry name" value="WYL"/>
    <property type="match status" value="1"/>
</dbReference>
<comment type="caution">
    <text evidence="3">The sequence shown here is derived from an EMBL/GenBank/DDBJ whole genome shotgun (WGS) entry which is preliminary data.</text>
</comment>
<evidence type="ECO:0000313" key="3">
    <source>
        <dbReference type="EMBL" id="PJF48581.1"/>
    </source>
</evidence>
<gene>
    <name evidence="3" type="ORF">CUN48_02945</name>
</gene>
<dbReference type="PROSITE" id="PS52050">
    <property type="entry name" value="WYL"/>
    <property type="match status" value="1"/>
</dbReference>
<name>A0A2M8QFL2_9CHLR</name>
<proteinExistence type="predicted"/>
<sequence length="325" mass="37236">MLASKRATQLVELAEYLCRAGRWVTIQELTERFACHRSKVFRMLRDLEHECGVLLERGRLGVYLPPQNYKLNVRLGLQEVMALFLAARTHAYQQDKRLPATARALFALSQATQGIAPVLAAHIRRTAEICDQRDAHDETYVQVLNALTEAWERRWRVLVHYKNTGDLARPFDVYFIEPSPLGTRLTYVFGFDHSRNKLRTFAVERILRVTRTSEQYTIPPDFDPYALLARAWGVNWGDGTAEPTEVHLRFRPGAAAERVQESCWHPTQRIVPQADGGCDFHVRVSEPMEMLPWIRQWGPDCEVLAPLALRQRVAESLSAAAKIYA</sequence>
<feature type="domain" description="WYL" evidence="1">
    <location>
        <begin position="142"/>
        <end position="210"/>
    </location>
</feature>
<dbReference type="InterPro" id="IPR051534">
    <property type="entry name" value="CBASS_pafABC_assoc_protein"/>
</dbReference>
<reference evidence="3 4" key="1">
    <citation type="submission" date="2017-11" db="EMBL/GenBank/DDBJ databases">
        <title>Evolution of Phototrophy in the Chloroflexi Phylum Driven by Horizontal Gene Transfer.</title>
        <authorList>
            <person name="Ward L.M."/>
            <person name="Hemp J."/>
            <person name="Shih P.M."/>
            <person name="Mcglynn S.E."/>
            <person name="Fischer W."/>
        </authorList>
    </citation>
    <scope>NUCLEOTIDE SEQUENCE [LARGE SCALE GENOMIC DNA]</scope>
    <source>
        <strain evidence="3">JP3_7</strain>
    </source>
</reference>
<feature type="domain" description="WCX" evidence="2">
    <location>
        <begin position="242"/>
        <end position="321"/>
    </location>
</feature>
<dbReference type="InterPro" id="IPR057727">
    <property type="entry name" value="WCX_dom"/>
</dbReference>
<dbReference type="AlphaFoldDB" id="A0A2M8QFL2"/>
<evidence type="ECO:0000259" key="1">
    <source>
        <dbReference type="Pfam" id="PF13280"/>
    </source>
</evidence>
<dbReference type="Pfam" id="PF25583">
    <property type="entry name" value="WCX"/>
    <property type="match status" value="1"/>
</dbReference>
<dbReference type="SUPFAM" id="SSF46785">
    <property type="entry name" value="Winged helix' DNA-binding domain"/>
    <property type="match status" value="1"/>
</dbReference>
<evidence type="ECO:0000259" key="2">
    <source>
        <dbReference type="Pfam" id="PF25583"/>
    </source>
</evidence>